<dbReference type="OrthoDB" id="439628at2759"/>
<comment type="caution">
    <text evidence="1">The sequence shown here is derived from an EMBL/GenBank/DDBJ whole genome shotgun (WGS) entry which is preliminary data.</text>
</comment>
<evidence type="ECO:0000313" key="2">
    <source>
        <dbReference type="Proteomes" id="UP000186817"/>
    </source>
</evidence>
<organism evidence="1 2">
    <name type="scientific">Symbiodinium microadriaticum</name>
    <name type="common">Dinoflagellate</name>
    <name type="synonym">Zooxanthella microadriatica</name>
    <dbReference type="NCBI Taxonomy" id="2951"/>
    <lineage>
        <taxon>Eukaryota</taxon>
        <taxon>Sar</taxon>
        <taxon>Alveolata</taxon>
        <taxon>Dinophyceae</taxon>
        <taxon>Suessiales</taxon>
        <taxon>Symbiodiniaceae</taxon>
        <taxon>Symbiodinium</taxon>
    </lineage>
</organism>
<dbReference type="AlphaFoldDB" id="A0A1Q9EY94"/>
<keyword evidence="2" id="KW-1185">Reference proteome</keyword>
<dbReference type="SUPFAM" id="SSF51182">
    <property type="entry name" value="RmlC-like cupins"/>
    <property type="match status" value="1"/>
</dbReference>
<dbReference type="InterPro" id="IPR011051">
    <property type="entry name" value="RmlC_Cupin_sf"/>
</dbReference>
<evidence type="ECO:0008006" key="3">
    <source>
        <dbReference type="Google" id="ProtNLM"/>
    </source>
</evidence>
<gene>
    <name evidence="1" type="ORF">AK812_SmicGene3732</name>
</gene>
<sequence length="82" mass="9349">MLSGFSQEGMIARVGEQRATLTQGGVLVFDPTFVHTVKNLSEAEMYLFYCSWAAAKPILVCHFYHPQITEATVWFHRCFDFA</sequence>
<dbReference type="EMBL" id="LSRX01000044">
    <property type="protein sequence ID" value="OLQ12389.1"/>
    <property type="molecule type" value="Genomic_DNA"/>
</dbReference>
<dbReference type="InterPro" id="IPR027443">
    <property type="entry name" value="IPNS-like_sf"/>
</dbReference>
<accession>A0A1Q9EY94</accession>
<evidence type="ECO:0000313" key="1">
    <source>
        <dbReference type="EMBL" id="OLQ12389.1"/>
    </source>
</evidence>
<dbReference type="Gene3D" id="2.60.120.330">
    <property type="entry name" value="B-lactam Antibiotic, Isopenicillin N Synthase, Chain"/>
    <property type="match status" value="1"/>
</dbReference>
<proteinExistence type="predicted"/>
<dbReference type="Proteomes" id="UP000186817">
    <property type="component" value="Unassembled WGS sequence"/>
</dbReference>
<protein>
    <recommendedName>
        <fullName evidence="3">Aspartyl/asparaginy/proline hydroxylase domain-containing protein</fullName>
    </recommendedName>
</protein>
<reference evidence="1 2" key="1">
    <citation type="submission" date="2016-02" db="EMBL/GenBank/DDBJ databases">
        <title>Genome analysis of coral dinoflagellate symbionts highlights evolutionary adaptations to a symbiotic lifestyle.</title>
        <authorList>
            <person name="Aranda M."/>
            <person name="Li Y."/>
            <person name="Liew Y.J."/>
            <person name="Baumgarten S."/>
            <person name="Simakov O."/>
            <person name="Wilson M."/>
            <person name="Piel J."/>
            <person name="Ashoor H."/>
            <person name="Bougouffa S."/>
            <person name="Bajic V.B."/>
            <person name="Ryu T."/>
            <person name="Ravasi T."/>
            <person name="Bayer T."/>
            <person name="Micklem G."/>
            <person name="Kim H."/>
            <person name="Bhak J."/>
            <person name="Lajeunesse T.C."/>
            <person name="Voolstra C.R."/>
        </authorList>
    </citation>
    <scope>NUCLEOTIDE SEQUENCE [LARGE SCALE GENOMIC DNA]</scope>
    <source>
        <strain evidence="1 2">CCMP2467</strain>
    </source>
</reference>
<name>A0A1Q9EY94_SYMMI</name>